<feature type="transmembrane region" description="Helical" evidence="5">
    <location>
        <begin position="131"/>
        <end position="150"/>
    </location>
</feature>
<feature type="transmembrane region" description="Helical" evidence="5">
    <location>
        <begin position="376"/>
        <end position="397"/>
    </location>
</feature>
<evidence type="ECO:0000256" key="3">
    <source>
        <dbReference type="ARBA" id="ARBA00022989"/>
    </source>
</evidence>
<feature type="transmembrane region" description="Helical" evidence="5">
    <location>
        <begin position="102"/>
        <end position="119"/>
    </location>
</feature>
<comment type="caution">
    <text evidence="7">The sequence shown here is derived from an EMBL/GenBank/DDBJ whole genome shotgun (WGS) entry which is preliminary data.</text>
</comment>
<dbReference type="Proteomes" id="UP000542125">
    <property type="component" value="Unassembled WGS sequence"/>
</dbReference>
<proteinExistence type="predicted"/>
<keyword evidence="2 5" id="KW-0812">Transmembrane</keyword>
<evidence type="ECO:0000256" key="1">
    <source>
        <dbReference type="ARBA" id="ARBA00004141"/>
    </source>
</evidence>
<protein>
    <recommendedName>
        <fullName evidence="6">O-antigen ligase-related domain-containing protein</fullName>
    </recommendedName>
</protein>
<sequence length="421" mass="47359">MTNYRQFSTLPLLGWFMFTALVMNNDALFLKIGSFNLSPWDAIFLAIVAVKFARLAEPTAYALPSARIGFLLALQLIALLFVVMMQFRHTNTIETGDAVRDFRVLIYFLSIPFLCYKDLQSHMNYMTLQRFFIWSGMAVAAWIAIEQLFVFSASNPVRNLRIGVWVIPFSIVSVLYFQEQLGIKKRTAYMMTLFMLAALVFSLNRSQYLQLGVAVAVAALLGSRVGAMRKSIVYFVPALIGVLALFYAIGYADVLIDRIISVNDLESDSSYGARIQELEGQVQLYQQAPILGQGAGFKSWVMGENGFELSTFAHNSWMFYLMKFGIVGTVLVFLPAVFVLLMSMLPSYRDPQLELHRRYILATVPIYLIVDPLSGGLAYAPKTAFVGVLLTYCLSLIRNANRETTPQPVHYYTPEGVPHHG</sequence>
<comment type="subcellular location">
    <subcellularLocation>
        <location evidence="1">Membrane</location>
        <topology evidence="1">Multi-pass membrane protein</topology>
    </subcellularLocation>
</comment>
<feature type="transmembrane region" description="Helical" evidence="5">
    <location>
        <begin position="232"/>
        <end position="252"/>
    </location>
</feature>
<feature type="transmembrane region" description="Helical" evidence="5">
    <location>
        <begin position="317"/>
        <end position="343"/>
    </location>
</feature>
<feature type="transmembrane region" description="Helical" evidence="5">
    <location>
        <begin position="209"/>
        <end position="225"/>
    </location>
</feature>
<keyword evidence="8" id="KW-1185">Reference proteome</keyword>
<feature type="domain" description="O-antigen ligase-related" evidence="6">
    <location>
        <begin position="191"/>
        <end position="333"/>
    </location>
</feature>
<evidence type="ECO:0000313" key="8">
    <source>
        <dbReference type="Proteomes" id="UP000542125"/>
    </source>
</evidence>
<dbReference type="GO" id="GO:0016020">
    <property type="term" value="C:membrane"/>
    <property type="evidence" value="ECO:0007669"/>
    <property type="project" value="UniProtKB-SubCell"/>
</dbReference>
<keyword evidence="4 5" id="KW-0472">Membrane</keyword>
<dbReference type="Pfam" id="PF04932">
    <property type="entry name" value="Wzy_C"/>
    <property type="match status" value="1"/>
</dbReference>
<gene>
    <name evidence="7" type="ORF">FHW18_000424</name>
</gene>
<evidence type="ECO:0000259" key="6">
    <source>
        <dbReference type="Pfam" id="PF04932"/>
    </source>
</evidence>
<dbReference type="InterPro" id="IPR007016">
    <property type="entry name" value="O-antigen_ligase-rel_domated"/>
</dbReference>
<dbReference type="AlphaFoldDB" id="A0A7Y9IQJ7"/>
<evidence type="ECO:0000256" key="4">
    <source>
        <dbReference type="ARBA" id="ARBA00023136"/>
    </source>
</evidence>
<feature type="transmembrane region" description="Helical" evidence="5">
    <location>
        <begin position="162"/>
        <end position="178"/>
    </location>
</feature>
<name>A0A7Y9IQJ7_9BURK</name>
<accession>A0A7Y9IQJ7</accession>
<dbReference type="RefSeq" id="WP_179582907.1">
    <property type="nucleotide sequence ID" value="NZ_BMXQ01000001.1"/>
</dbReference>
<keyword evidence="3 5" id="KW-1133">Transmembrane helix</keyword>
<feature type="transmembrane region" description="Helical" evidence="5">
    <location>
        <begin position="68"/>
        <end position="87"/>
    </location>
</feature>
<dbReference type="EMBL" id="JACBYR010000001">
    <property type="protein sequence ID" value="NYE81153.1"/>
    <property type="molecule type" value="Genomic_DNA"/>
</dbReference>
<reference evidence="7 8" key="1">
    <citation type="submission" date="2020-07" db="EMBL/GenBank/DDBJ databases">
        <title>Genomic Encyclopedia of Type Strains, Phase IV (KMG-V): Genome sequencing to study the core and pangenomes of soil and plant-associated prokaryotes.</title>
        <authorList>
            <person name="Whitman W."/>
        </authorList>
    </citation>
    <scope>NUCLEOTIDE SEQUENCE [LARGE SCALE GENOMIC DNA]</scope>
    <source>
        <strain evidence="7 8">SAS40</strain>
    </source>
</reference>
<feature type="transmembrane region" description="Helical" evidence="5">
    <location>
        <begin position="187"/>
        <end position="203"/>
    </location>
</feature>
<evidence type="ECO:0000256" key="5">
    <source>
        <dbReference type="SAM" id="Phobius"/>
    </source>
</evidence>
<organism evidence="7 8">
    <name type="scientific">Pigmentiphaga litoralis</name>
    <dbReference type="NCBI Taxonomy" id="516702"/>
    <lineage>
        <taxon>Bacteria</taxon>
        <taxon>Pseudomonadati</taxon>
        <taxon>Pseudomonadota</taxon>
        <taxon>Betaproteobacteria</taxon>
        <taxon>Burkholderiales</taxon>
        <taxon>Alcaligenaceae</taxon>
        <taxon>Pigmentiphaga</taxon>
    </lineage>
</organism>
<evidence type="ECO:0000256" key="2">
    <source>
        <dbReference type="ARBA" id="ARBA00022692"/>
    </source>
</evidence>
<feature type="transmembrane region" description="Helical" evidence="5">
    <location>
        <begin position="12"/>
        <end position="32"/>
    </location>
</feature>
<evidence type="ECO:0000313" key="7">
    <source>
        <dbReference type="EMBL" id="NYE81153.1"/>
    </source>
</evidence>